<proteinExistence type="predicted"/>
<reference evidence="3 4" key="1">
    <citation type="submission" date="2013-07" db="EMBL/GenBank/DDBJ databases">
        <authorList>
            <consortium name="DOE Joint Genome Institute"/>
            <person name="Eisen J."/>
            <person name="Huntemann M."/>
            <person name="Han J."/>
            <person name="Chen A."/>
            <person name="Kyrpides N."/>
            <person name="Mavromatis K."/>
            <person name="Markowitz V."/>
            <person name="Palaniappan K."/>
            <person name="Ivanova N."/>
            <person name="Schaumberg A."/>
            <person name="Pati A."/>
            <person name="Liolios K."/>
            <person name="Nordberg H.P."/>
            <person name="Cantor M.N."/>
            <person name="Hua S.X."/>
            <person name="Woyke T."/>
        </authorList>
    </citation>
    <scope>NUCLEOTIDE SEQUENCE [LARGE SCALE GENOMIC DNA]</scope>
    <source>
        <strain evidence="3 4">DSM 44712</strain>
    </source>
</reference>
<dbReference type="InterPro" id="IPR011008">
    <property type="entry name" value="Dimeric_a/b-barrel"/>
</dbReference>
<protein>
    <recommendedName>
        <fullName evidence="2">DUF3291 domain-containing protein</fullName>
    </recommendedName>
</protein>
<feature type="region of interest" description="Disordered" evidence="1">
    <location>
        <begin position="153"/>
        <end position="173"/>
    </location>
</feature>
<comment type="caution">
    <text evidence="3">The sequence shown here is derived from an EMBL/GenBank/DDBJ whole genome shotgun (WGS) entry which is preliminary data.</text>
</comment>
<dbReference type="Pfam" id="PF11695">
    <property type="entry name" value="DUF3291"/>
    <property type="match status" value="1"/>
</dbReference>
<dbReference type="EMBL" id="JFBT01000001">
    <property type="protein sequence ID" value="EXG82430.1"/>
    <property type="molecule type" value="Genomic_DNA"/>
</dbReference>
<sequence length="173" mass="19671">MLGGVGSREPRDAPPGERWDLAQANIARLRQPLGDPRVAEFVAALDAVYRLAEHSPGFVWRCATDEGHPGVDPTDPLTVVNVSTWRSYQALHEFTYRSRHGHFVRRRREWFDSLPGPTTVLWWAPANAQPTIPEALARLSVLRRYGPQPPAFGIRQRFHPDGRPERPWSGRPR</sequence>
<evidence type="ECO:0000259" key="2">
    <source>
        <dbReference type="Pfam" id="PF11695"/>
    </source>
</evidence>
<gene>
    <name evidence="3" type="ORF">CryarDRAFT_3614</name>
</gene>
<accession>A0A010YQF8</accession>
<feature type="compositionally biased region" description="Basic and acidic residues" evidence="1">
    <location>
        <begin position="158"/>
        <end position="173"/>
    </location>
</feature>
<dbReference type="HOGENOM" id="CLU_119287_0_0_11"/>
<feature type="domain" description="DUF3291" evidence="2">
    <location>
        <begin position="21"/>
        <end position="156"/>
    </location>
</feature>
<evidence type="ECO:0000313" key="3">
    <source>
        <dbReference type="EMBL" id="EXG82430.1"/>
    </source>
</evidence>
<evidence type="ECO:0000256" key="1">
    <source>
        <dbReference type="SAM" id="MobiDB-lite"/>
    </source>
</evidence>
<evidence type="ECO:0000313" key="4">
    <source>
        <dbReference type="Proteomes" id="UP000021053"/>
    </source>
</evidence>
<dbReference type="SUPFAM" id="SSF54909">
    <property type="entry name" value="Dimeric alpha+beta barrel"/>
    <property type="match status" value="1"/>
</dbReference>
<keyword evidence="4" id="KW-1185">Reference proteome</keyword>
<dbReference type="InterPro" id="IPR021708">
    <property type="entry name" value="DUF3291"/>
</dbReference>
<organism evidence="3 4">
    <name type="scientific">Cryptosporangium arvum DSM 44712</name>
    <dbReference type="NCBI Taxonomy" id="927661"/>
    <lineage>
        <taxon>Bacteria</taxon>
        <taxon>Bacillati</taxon>
        <taxon>Actinomycetota</taxon>
        <taxon>Actinomycetes</taxon>
        <taxon>Cryptosporangiales</taxon>
        <taxon>Cryptosporangiaceae</taxon>
        <taxon>Cryptosporangium</taxon>
    </lineage>
</organism>
<name>A0A010YQF8_9ACTN</name>
<dbReference type="Gene3D" id="3.30.70.100">
    <property type="match status" value="1"/>
</dbReference>
<dbReference type="Proteomes" id="UP000021053">
    <property type="component" value="Unassembled WGS sequence"/>
</dbReference>
<dbReference type="AlphaFoldDB" id="A0A010YQF8"/>